<accession>A0A813JCB7</accession>
<dbReference type="Proteomes" id="UP000626109">
    <property type="component" value="Unassembled WGS sequence"/>
</dbReference>
<dbReference type="EMBL" id="CAJNNW010025035">
    <property type="protein sequence ID" value="CAE8675323.1"/>
    <property type="molecule type" value="Genomic_DNA"/>
</dbReference>
<comment type="caution">
    <text evidence="1">The sequence shown here is derived from an EMBL/GenBank/DDBJ whole genome shotgun (WGS) entry which is preliminary data.</text>
</comment>
<feature type="non-terminal residue" evidence="1">
    <location>
        <position position="1"/>
    </location>
</feature>
<protein>
    <submittedName>
        <fullName evidence="1">Uncharacterized protein</fullName>
    </submittedName>
</protein>
<name>A0A813JCB7_POLGL</name>
<reference evidence="1" key="1">
    <citation type="submission" date="2021-02" db="EMBL/GenBank/DDBJ databases">
        <authorList>
            <person name="Dougan E. K."/>
            <person name="Rhodes N."/>
            <person name="Thang M."/>
            <person name="Chan C."/>
        </authorList>
    </citation>
    <scope>NUCLEOTIDE SEQUENCE</scope>
</reference>
<dbReference type="AlphaFoldDB" id="A0A813JCB7"/>
<evidence type="ECO:0000313" key="2">
    <source>
        <dbReference type="Proteomes" id="UP000626109"/>
    </source>
</evidence>
<organism evidence="1 2">
    <name type="scientific">Polarella glacialis</name>
    <name type="common">Dinoflagellate</name>
    <dbReference type="NCBI Taxonomy" id="89957"/>
    <lineage>
        <taxon>Eukaryota</taxon>
        <taxon>Sar</taxon>
        <taxon>Alveolata</taxon>
        <taxon>Dinophyceae</taxon>
        <taxon>Suessiales</taxon>
        <taxon>Suessiaceae</taxon>
        <taxon>Polarella</taxon>
    </lineage>
</organism>
<sequence>MAAFKACVWMDFLMCIAIRLLVASLNTFNFNVGFKFQEPPNLYDNEFVIALQSCSASITEWAIGLAEVTLEILAATQDVGEQELVHQDHLEQVEKLRGLRESLDQAVEAASAAVEVAEQALLAAVKTTANRLTFLQRQEQEQLRVEVAQSNAVFLLD</sequence>
<evidence type="ECO:0000313" key="1">
    <source>
        <dbReference type="EMBL" id="CAE8675323.1"/>
    </source>
</evidence>
<gene>
    <name evidence="1" type="ORF">PGLA2088_LOCUS19335</name>
</gene>
<proteinExistence type="predicted"/>